<gene>
    <name evidence="1" type="ORF">HMPREF9246_0260</name>
</gene>
<dbReference type="AlphaFoldDB" id="F0H2A0"/>
<name>F0H2A0_9FIRM</name>
<evidence type="ECO:0000313" key="1">
    <source>
        <dbReference type="EMBL" id="EGC83344.1"/>
    </source>
</evidence>
<reference evidence="1 2" key="1">
    <citation type="submission" date="2011-01" db="EMBL/GenBank/DDBJ databases">
        <authorList>
            <person name="Durkin A.S."/>
            <person name="Madupu R."/>
            <person name="Torralba M."/>
            <person name="Gillis M."/>
            <person name="Methe B."/>
            <person name="Sutton G."/>
            <person name="Nelson K.E."/>
        </authorList>
    </citation>
    <scope>NUCLEOTIDE SEQUENCE [LARGE SCALE GENOMIC DNA]</scope>
    <source>
        <strain evidence="1 2">ACS-025-V-Sch4</strain>
    </source>
</reference>
<sequence length="143" mass="16510">MKKIINGKRYDTETAEFIGRWENMYNSAELQYECEKLYRKKTGEFFIYGAGGPASSYAVRTGTHNWSGSSKITPITEGEAKKWVEKNLDGDDYEKYFELEEEGNIAYSFLVPENLYNKLKEKSEKTKKTMKDIIVEALESELG</sequence>
<accession>F0H2A0</accession>
<evidence type="ECO:0000313" key="2">
    <source>
        <dbReference type="Proteomes" id="UP000005277"/>
    </source>
</evidence>
<keyword evidence="2" id="KW-1185">Reference proteome</keyword>
<comment type="caution">
    <text evidence="1">The sequence shown here is derived from an EMBL/GenBank/DDBJ whole genome shotgun (WGS) entry which is preliminary data.</text>
</comment>
<organism evidence="1 2">
    <name type="scientific">Anaerococcus hydrogenalis ACS-025-V-Sch4</name>
    <dbReference type="NCBI Taxonomy" id="879306"/>
    <lineage>
        <taxon>Bacteria</taxon>
        <taxon>Bacillati</taxon>
        <taxon>Bacillota</taxon>
        <taxon>Tissierellia</taxon>
        <taxon>Tissierellales</taxon>
        <taxon>Peptoniphilaceae</taxon>
        <taxon>Anaerococcus</taxon>
    </lineage>
</organism>
<proteinExistence type="predicted"/>
<dbReference type="OrthoDB" id="3192583at2"/>
<dbReference type="Proteomes" id="UP000005277">
    <property type="component" value="Unassembled WGS sequence"/>
</dbReference>
<dbReference type="EMBL" id="AEXN01000033">
    <property type="protein sequence ID" value="EGC83344.1"/>
    <property type="molecule type" value="Genomic_DNA"/>
</dbReference>
<dbReference type="RefSeq" id="WP_004818058.1">
    <property type="nucleotide sequence ID" value="NZ_AEXN01000033.1"/>
</dbReference>
<protein>
    <submittedName>
        <fullName evidence="1">Uncharacterized protein</fullName>
    </submittedName>
</protein>